<keyword evidence="2" id="KW-1185">Reference proteome</keyword>
<proteinExistence type="predicted"/>
<reference evidence="1" key="1">
    <citation type="journal article" date="2023" name="Mol. Biol. Evol.">
        <title>Third-Generation Sequencing Reveals the Adaptive Role of the Epigenome in Three Deep-Sea Polychaetes.</title>
        <authorList>
            <person name="Perez M."/>
            <person name="Aroh O."/>
            <person name="Sun Y."/>
            <person name="Lan Y."/>
            <person name="Juniper S.K."/>
            <person name="Young C.R."/>
            <person name="Angers B."/>
            <person name="Qian P.Y."/>
        </authorList>
    </citation>
    <scope>NUCLEOTIDE SEQUENCE</scope>
    <source>
        <strain evidence="1">P08H-3</strain>
    </source>
</reference>
<sequence>MFTSNGSDKYKMRISYYLVTFLLFCAISQEVELNNGMYMIKCFITNLWPRRAALPDQATVTEVEFYLNKEAPFENLTDIYPGSRIHFSLTIHLPPSTDLLVELFTPDNDTTVMALCDVTITSCGSNIIQCPGLLNMEPYDQAIFNFGILNNTESDTSSYTPSSLVIEWDAVMVPNPETVDDAEYWISAGAEYASETMIWVGQTSVKVHTTTKVINNTGSGNGPESVLSG</sequence>
<evidence type="ECO:0000313" key="2">
    <source>
        <dbReference type="Proteomes" id="UP001208570"/>
    </source>
</evidence>
<comment type="caution">
    <text evidence="1">The sequence shown here is derived from an EMBL/GenBank/DDBJ whole genome shotgun (WGS) entry which is preliminary data.</text>
</comment>
<protein>
    <submittedName>
        <fullName evidence="1">Uncharacterized protein</fullName>
    </submittedName>
</protein>
<accession>A0AAD9K9Y1</accession>
<dbReference type="Proteomes" id="UP001208570">
    <property type="component" value="Unassembled WGS sequence"/>
</dbReference>
<organism evidence="1 2">
    <name type="scientific">Paralvinella palmiformis</name>
    <dbReference type="NCBI Taxonomy" id="53620"/>
    <lineage>
        <taxon>Eukaryota</taxon>
        <taxon>Metazoa</taxon>
        <taxon>Spiralia</taxon>
        <taxon>Lophotrochozoa</taxon>
        <taxon>Annelida</taxon>
        <taxon>Polychaeta</taxon>
        <taxon>Sedentaria</taxon>
        <taxon>Canalipalpata</taxon>
        <taxon>Terebellida</taxon>
        <taxon>Terebelliformia</taxon>
        <taxon>Alvinellidae</taxon>
        <taxon>Paralvinella</taxon>
    </lineage>
</organism>
<dbReference type="AlphaFoldDB" id="A0AAD9K9Y1"/>
<gene>
    <name evidence="1" type="ORF">LSH36_30g02001</name>
</gene>
<name>A0AAD9K9Y1_9ANNE</name>
<dbReference type="EMBL" id="JAODUP010000030">
    <property type="protein sequence ID" value="KAK2167267.1"/>
    <property type="molecule type" value="Genomic_DNA"/>
</dbReference>
<evidence type="ECO:0000313" key="1">
    <source>
        <dbReference type="EMBL" id="KAK2167267.1"/>
    </source>
</evidence>